<dbReference type="Gene3D" id="1.25.40.10">
    <property type="entry name" value="Tetratricopeptide repeat domain"/>
    <property type="match status" value="6"/>
</dbReference>
<comment type="caution">
    <text evidence="5">The sequence shown here is derived from an EMBL/GenBank/DDBJ whole genome shotgun (WGS) entry which is preliminary data.</text>
</comment>
<dbReference type="Pfam" id="PF20431">
    <property type="entry name" value="E_motif"/>
    <property type="match status" value="1"/>
</dbReference>
<dbReference type="Proteomes" id="UP000554482">
    <property type="component" value="Unassembled WGS sequence"/>
</dbReference>
<dbReference type="InterPro" id="IPR048940">
    <property type="entry name" value="ATG5_HBR"/>
</dbReference>
<dbReference type="FunFam" id="1.25.40.10:FF:000682">
    <property type="entry name" value="Pentatricopeptide repeat-containing protein At3g16610"/>
    <property type="match status" value="1"/>
</dbReference>
<feature type="repeat" description="PPR" evidence="2">
    <location>
        <begin position="381"/>
        <end position="415"/>
    </location>
</feature>
<dbReference type="Pfam" id="PF20430">
    <property type="entry name" value="Eplus_motif"/>
    <property type="match status" value="1"/>
</dbReference>
<dbReference type="FunFam" id="1.25.40.10:FF:000366">
    <property type="entry name" value="Pentatricopeptide (PPR) repeat-containing protein"/>
    <property type="match status" value="1"/>
</dbReference>
<dbReference type="Pfam" id="PF20637">
    <property type="entry name" value="ATG5_HBR"/>
    <property type="match status" value="1"/>
</dbReference>
<dbReference type="InterPro" id="IPR011990">
    <property type="entry name" value="TPR-like_helical_dom_sf"/>
</dbReference>
<organism evidence="5 6">
    <name type="scientific">Thalictrum thalictroides</name>
    <name type="common">Rue-anemone</name>
    <name type="synonym">Anemone thalictroides</name>
    <dbReference type="NCBI Taxonomy" id="46969"/>
    <lineage>
        <taxon>Eukaryota</taxon>
        <taxon>Viridiplantae</taxon>
        <taxon>Streptophyta</taxon>
        <taxon>Embryophyta</taxon>
        <taxon>Tracheophyta</taxon>
        <taxon>Spermatophyta</taxon>
        <taxon>Magnoliopsida</taxon>
        <taxon>Ranunculales</taxon>
        <taxon>Ranunculaceae</taxon>
        <taxon>Thalictroideae</taxon>
        <taxon>Thalictrum</taxon>
    </lineage>
</organism>
<evidence type="ECO:0000259" key="4">
    <source>
        <dbReference type="Pfam" id="PF20637"/>
    </source>
</evidence>
<dbReference type="FunFam" id="1.25.40.10:FF:000031">
    <property type="entry name" value="Pentatricopeptide repeat-containing protein mitochondrial"/>
    <property type="match status" value="1"/>
</dbReference>
<dbReference type="Gene3D" id="3.10.20.620">
    <property type="match status" value="1"/>
</dbReference>
<evidence type="ECO:0000259" key="3">
    <source>
        <dbReference type="Pfam" id="PF14432"/>
    </source>
</evidence>
<dbReference type="Pfam" id="PF14432">
    <property type="entry name" value="DYW_deaminase"/>
    <property type="match status" value="1"/>
</dbReference>
<feature type="repeat" description="PPR" evidence="2">
    <location>
        <begin position="279"/>
        <end position="313"/>
    </location>
</feature>
<keyword evidence="6" id="KW-1185">Reference proteome</keyword>
<dbReference type="GO" id="GO:0009451">
    <property type="term" value="P:RNA modification"/>
    <property type="evidence" value="ECO:0007669"/>
    <property type="project" value="InterPro"/>
</dbReference>
<dbReference type="GO" id="GO:0003723">
    <property type="term" value="F:RNA binding"/>
    <property type="evidence" value="ECO:0007669"/>
    <property type="project" value="InterPro"/>
</dbReference>
<dbReference type="NCBIfam" id="TIGR00756">
    <property type="entry name" value="PPR"/>
    <property type="match status" value="4"/>
</dbReference>
<dbReference type="PANTHER" id="PTHR24015:SF1832">
    <property type="entry name" value="OS03G0241800 PROTEIN"/>
    <property type="match status" value="1"/>
</dbReference>
<dbReference type="InterPro" id="IPR032867">
    <property type="entry name" value="DYW_dom"/>
</dbReference>
<dbReference type="GO" id="GO:0008270">
    <property type="term" value="F:zinc ion binding"/>
    <property type="evidence" value="ECO:0007669"/>
    <property type="project" value="InterPro"/>
</dbReference>
<name>A0A7J6UWX7_THATH</name>
<dbReference type="Gene3D" id="1.10.246.190">
    <property type="entry name" value="Autophagy protein Apg5, helix rich domain"/>
    <property type="match status" value="1"/>
</dbReference>
<feature type="repeat" description="PPR" evidence="2">
    <location>
        <begin position="77"/>
        <end position="111"/>
    </location>
</feature>
<feature type="domain" description="Autophagy protein ATG5 alpha-helical bundle region" evidence="4">
    <location>
        <begin position="877"/>
        <end position="919"/>
    </location>
</feature>
<evidence type="ECO:0000256" key="1">
    <source>
        <dbReference type="ARBA" id="ARBA00022737"/>
    </source>
</evidence>
<dbReference type="FunFam" id="1.25.40.10:FF:000073">
    <property type="entry name" value="Pentatricopeptide repeat-containing protein chloroplastic"/>
    <property type="match status" value="1"/>
</dbReference>
<dbReference type="PROSITE" id="PS51375">
    <property type="entry name" value="PPR"/>
    <property type="match status" value="5"/>
</dbReference>
<dbReference type="InterPro" id="IPR046960">
    <property type="entry name" value="PPR_At4g14850-like_plant"/>
</dbReference>
<dbReference type="OrthoDB" id="185373at2759"/>
<dbReference type="InterPro" id="IPR046848">
    <property type="entry name" value="E_motif"/>
</dbReference>
<dbReference type="InterPro" id="IPR046849">
    <property type="entry name" value="E2_motif"/>
</dbReference>
<sequence length="972" mass="108740">MLDSSSDNFEFDTYIHLLDNCIQLKSLAEGKKLHQHLLKNKTHITKTIILDKLTCMYLACGEIDLARSVFDQIPRRNVILWNSMIRGYAWKGPLDQAIDFYYEMLDLGIKPNKFTFPFVLKACSGLKALEIGREIHSHAKRIGLESDVYVCTALVDFYAKCGCLVEAKKLFDKMPQRDVVAWNAMVAGSSLRGLYEDTIHLVYDMQSSGTNPNTSTIVAVLPAIGQAKALSQGKNIHGYCVRKMVFQDIMVATALLDMYGKCGSLDYARRIFDTISSKNEVTWSAMIGAYVLYDHMRKGVETFDQMILDGTVSITPATLGTVLRACSKLTDMTKGRQIHGYSIKRGSVVDIMMGNSLLAMYSKGGFLDDAIRLFVEMDTKDTVSYSAIISGCVQNGNAKDALDIFRDMQASGIDIDTATMVGILPACAQLNALQHGRCNHAYLTIHGFASDTSICNALIDMYSKCGRIDLAREVFNRMKKRDIVSWNTIIAGNGIHGLGREALLLFQDLLKDGPKPDYVTFICLLSACSHSGLIAEGKHWFHMMPQDFNIVPKMEHYICMVDLLGRGGLLDEAYNFIQRMPFEPDVRVWGAMLSACRIHENIKMGEEVSNKIQRLGAEGTGNFVLLSNIYSVGGRWDDAANVRIVQRDQGFKKSPGCSWVEISGTVHAFVGGDRSHPLSVEIYEKLDELSVEMKKLGYQADIGFVFQDVEVEEKERSLLYHSEKLAITLGILSLCPNKPIVVTKNLRVCGDCHSAIKLISKITKRAISVRDASRFHHFSDGTCNCEDFWPKPEGCPSTKGEEISPWGCPWPWDDVETIIPATIFDEKNELMGCSTLPPGTDTVWFDYKGLPLKWYIPTGVLFDILCLEPERLWNLTATYIINGNCKNVMHMSQPDQLELWRSFMNGRMEENLRISSKLKLGIVGEESATKKATARHQQSPSETKPDRFFALSKKRTPIAALLEYCDILDIAG</sequence>
<keyword evidence="1" id="KW-0677">Repeat</keyword>
<dbReference type="PANTHER" id="PTHR24015">
    <property type="entry name" value="OS07G0578800 PROTEIN-RELATED"/>
    <property type="match status" value="1"/>
</dbReference>
<feature type="domain" description="DYW" evidence="3">
    <location>
        <begin position="697"/>
        <end position="789"/>
    </location>
</feature>
<proteinExistence type="predicted"/>
<dbReference type="InterPro" id="IPR042527">
    <property type="entry name" value="Atg5_UblA_dom_sf"/>
</dbReference>
<reference evidence="5 6" key="1">
    <citation type="submission" date="2020-06" db="EMBL/GenBank/DDBJ databases">
        <title>Transcriptomic and genomic resources for Thalictrum thalictroides and T. hernandezii: Facilitating candidate gene discovery in an emerging model plant lineage.</title>
        <authorList>
            <person name="Arias T."/>
            <person name="Riano-Pachon D.M."/>
            <person name="Di Stilio V.S."/>
        </authorList>
    </citation>
    <scope>NUCLEOTIDE SEQUENCE [LARGE SCALE GENOMIC DNA]</scope>
    <source>
        <strain evidence="6">cv. WT478/WT964</strain>
        <tissue evidence="5">Leaves</tissue>
    </source>
</reference>
<evidence type="ECO:0000256" key="2">
    <source>
        <dbReference type="PROSITE-ProRule" id="PRU00708"/>
    </source>
</evidence>
<accession>A0A7J6UWX7</accession>
<protein>
    <submittedName>
        <fullName evidence="5">Pentatricopeptide repeat-containing protein</fullName>
    </submittedName>
</protein>
<dbReference type="Pfam" id="PF13041">
    <property type="entry name" value="PPR_2"/>
    <property type="match status" value="3"/>
</dbReference>
<feature type="repeat" description="PPR" evidence="2">
    <location>
        <begin position="147"/>
        <end position="181"/>
    </location>
</feature>
<dbReference type="AlphaFoldDB" id="A0A7J6UWX7"/>
<dbReference type="Pfam" id="PF01535">
    <property type="entry name" value="PPR"/>
    <property type="match status" value="6"/>
</dbReference>
<dbReference type="FunFam" id="1.25.40.10:FF:000381">
    <property type="entry name" value="Pentatricopeptide repeat-containing protein"/>
    <property type="match status" value="1"/>
</dbReference>
<dbReference type="InterPro" id="IPR042526">
    <property type="entry name" value="Atg5_HR"/>
</dbReference>
<evidence type="ECO:0000313" key="5">
    <source>
        <dbReference type="EMBL" id="KAF5177069.1"/>
    </source>
</evidence>
<dbReference type="InterPro" id="IPR002885">
    <property type="entry name" value="PPR_rpt"/>
</dbReference>
<evidence type="ECO:0000313" key="6">
    <source>
        <dbReference type="Proteomes" id="UP000554482"/>
    </source>
</evidence>
<feature type="repeat" description="PPR" evidence="2">
    <location>
        <begin position="451"/>
        <end position="485"/>
    </location>
</feature>
<gene>
    <name evidence="5" type="ORF">FRX31_033339</name>
</gene>
<dbReference type="EMBL" id="JABWDY010041861">
    <property type="protein sequence ID" value="KAF5177069.1"/>
    <property type="molecule type" value="Genomic_DNA"/>
</dbReference>